<sequence>MQIDEKLLSRLEKLSMLKISEEKRETIIKNLSEFLEFAENLKELDTSGIDATFAMDDEATITRKDIPSCETEINESILKNAPKSQDHFFIVPKIIE</sequence>
<proteinExistence type="inferred from homology"/>
<dbReference type="Gene3D" id="1.10.20.60">
    <property type="entry name" value="Glu-tRNAGln amidotransferase C subunit, N-terminal domain"/>
    <property type="match status" value="1"/>
</dbReference>
<dbReference type="PANTHER" id="PTHR15004">
    <property type="entry name" value="GLUTAMYL-TRNA(GLN) AMIDOTRANSFERASE SUBUNIT C, MITOCHONDRIAL"/>
    <property type="match status" value="1"/>
</dbReference>
<dbReference type="InterPro" id="IPR003837">
    <property type="entry name" value="GatC"/>
</dbReference>
<keyword evidence="1" id="KW-0808">Transferase</keyword>
<accession>A0A1W1BA73</accession>
<dbReference type="EMBL" id="FPHB01000011">
    <property type="protein sequence ID" value="SFV50460.1"/>
    <property type="molecule type" value="Genomic_DNA"/>
</dbReference>
<reference evidence="1" key="1">
    <citation type="submission" date="2016-10" db="EMBL/GenBank/DDBJ databases">
        <authorList>
            <person name="de Groot N.N."/>
        </authorList>
    </citation>
    <scope>NUCLEOTIDE SEQUENCE</scope>
</reference>
<dbReference type="GO" id="GO:0016740">
    <property type="term" value="F:transferase activity"/>
    <property type="evidence" value="ECO:0007669"/>
    <property type="project" value="UniProtKB-KW"/>
</dbReference>
<dbReference type="EC" id="6.3.5.6" evidence="1"/>
<protein>
    <submittedName>
        <fullName evidence="1">Aspartyl-tRNA(Asn) amidotransferase subunit C @ Glutamyl-tRNA(Gln) amidotransferase subunit C</fullName>
        <ecNumber evidence="1">6.3.5.6</ecNumber>
        <ecNumber evidence="1">6.3.5.7</ecNumber>
    </submittedName>
</protein>
<keyword evidence="1" id="KW-0436">Ligase</keyword>
<dbReference type="Pfam" id="PF02686">
    <property type="entry name" value="GatC"/>
    <property type="match status" value="1"/>
</dbReference>
<dbReference type="GO" id="GO:0006450">
    <property type="term" value="P:regulation of translational fidelity"/>
    <property type="evidence" value="ECO:0007669"/>
    <property type="project" value="InterPro"/>
</dbReference>
<dbReference type="GO" id="GO:0050567">
    <property type="term" value="F:glutaminyl-tRNA synthase (glutamine-hydrolyzing) activity"/>
    <property type="evidence" value="ECO:0007669"/>
    <property type="project" value="UniProtKB-EC"/>
</dbReference>
<name>A0A1W1BA73_9ZZZZ</name>
<dbReference type="HAMAP" id="MF_00122">
    <property type="entry name" value="GatC"/>
    <property type="match status" value="1"/>
</dbReference>
<dbReference type="NCBIfam" id="TIGR00135">
    <property type="entry name" value="gatC"/>
    <property type="match status" value="1"/>
</dbReference>
<dbReference type="GO" id="GO:0070681">
    <property type="term" value="P:glutaminyl-tRNAGln biosynthesis via transamidation"/>
    <property type="evidence" value="ECO:0007669"/>
    <property type="project" value="TreeGrafter"/>
</dbReference>
<dbReference type="AlphaFoldDB" id="A0A1W1BA73"/>
<evidence type="ECO:0000313" key="1">
    <source>
        <dbReference type="EMBL" id="SFV50460.1"/>
    </source>
</evidence>
<organism evidence="1">
    <name type="scientific">hydrothermal vent metagenome</name>
    <dbReference type="NCBI Taxonomy" id="652676"/>
    <lineage>
        <taxon>unclassified sequences</taxon>
        <taxon>metagenomes</taxon>
        <taxon>ecological metagenomes</taxon>
    </lineage>
</organism>
<dbReference type="EC" id="6.3.5.7" evidence="1"/>
<dbReference type="PANTHER" id="PTHR15004:SF0">
    <property type="entry name" value="GLUTAMYL-TRNA(GLN) AMIDOTRANSFERASE SUBUNIT C, MITOCHONDRIAL"/>
    <property type="match status" value="1"/>
</dbReference>
<dbReference type="SUPFAM" id="SSF141000">
    <property type="entry name" value="Glu-tRNAGln amidotransferase C subunit"/>
    <property type="match status" value="1"/>
</dbReference>
<gene>
    <name evidence="1" type="ORF">MNB_SM-7-1092</name>
</gene>
<dbReference type="GO" id="GO:0050566">
    <property type="term" value="F:asparaginyl-tRNA synthase (glutamine-hydrolyzing) activity"/>
    <property type="evidence" value="ECO:0007669"/>
    <property type="project" value="UniProtKB-EC"/>
</dbReference>
<dbReference type="InterPro" id="IPR036113">
    <property type="entry name" value="Asp/Glu-ADT_sf_sub_c"/>
</dbReference>